<evidence type="ECO:0000256" key="7">
    <source>
        <dbReference type="ARBA" id="ARBA00023136"/>
    </source>
</evidence>
<dbReference type="PANTHER" id="PTHR12035">
    <property type="entry name" value="SIALIC ACID BINDING IMMUNOGLOBULIN-LIKE LECTIN"/>
    <property type="match status" value="1"/>
</dbReference>
<gene>
    <name evidence="12" type="ORF">D623_10017678</name>
</gene>
<feature type="region of interest" description="Disordered" evidence="9">
    <location>
        <begin position="492"/>
        <end position="546"/>
    </location>
</feature>
<evidence type="ECO:0000259" key="11">
    <source>
        <dbReference type="PROSITE" id="PS50835"/>
    </source>
</evidence>
<evidence type="ECO:0000256" key="8">
    <source>
        <dbReference type="ARBA" id="ARBA00038361"/>
    </source>
</evidence>
<comment type="subcellular location">
    <subcellularLocation>
        <location evidence="1">Membrane</location>
        <topology evidence="1">Single-pass type I membrane protein</topology>
    </subcellularLocation>
</comment>
<organism evidence="12 13">
    <name type="scientific">Myotis brandtii</name>
    <name type="common">Brandt's bat</name>
    <dbReference type="NCBI Taxonomy" id="109478"/>
    <lineage>
        <taxon>Eukaryota</taxon>
        <taxon>Metazoa</taxon>
        <taxon>Chordata</taxon>
        <taxon>Craniata</taxon>
        <taxon>Vertebrata</taxon>
        <taxon>Euteleostomi</taxon>
        <taxon>Mammalia</taxon>
        <taxon>Eutheria</taxon>
        <taxon>Laurasiatheria</taxon>
        <taxon>Chiroptera</taxon>
        <taxon>Yangochiroptera</taxon>
        <taxon>Vespertilionidae</taxon>
        <taxon>Myotis</taxon>
    </lineage>
</organism>
<dbReference type="SUPFAM" id="SSF48726">
    <property type="entry name" value="Immunoglobulin"/>
    <property type="match status" value="4"/>
</dbReference>
<dbReference type="Pfam" id="PF07686">
    <property type="entry name" value="V-set"/>
    <property type="match status" value="1"/>
</dbReference>
<dbReference type="InterPro" id="IPR051036">
    <property type="entry name" value="SIGLEC"/>
</dbReference>
<dbReference type="InterPro" id="IPR003599">
    <property type="entry name" value="Ig_sub"/>
</dbReference>
<evidence type="ECO:0000256" key="9">
    <source>
        <dbReference type="SAM" id="MobiDB-lite"/>
    </source>
</evidence>
<feature type="compositionally biased region" description="Polar residues" evidence="9">
    <location>
        <begin position="503"/>
        <end position="514"/>
    </location>
</feature>
<keyword evidence="7 10" id="KW-0472">Membrane</keyword>
<feature type="domain" description="Ig-like" evidence="11">
    <location>
        <begin position="245"/>
        <end position="342"/>
    </location>
</feature>
<feature type="domain" description="Ig-like" evidence="11">
    <location>
        <begin position="152"/>
        <end position="238"/>
    </location>
</feature>
<name>S7NFH4_MYOBR</name>
<dbReference type="AlphaFoldDB" id="S7NFH4"/>
<dbReference type="InterPro" id="IPR013783">
    <property type="entry name" value="Ig-like_fold"/>
</dbReference>
<evidence type="ECO:0000256" key="5">
    <source>
        <dbReference type="ARBA" id="ARBA00022889"/>
    </source>
</evidence>
<reference evidence="12 13" key="1">
    <citation type="journal article" date="2013" name="Nat. Commun.">
        <title>Genome analysis reveals insights into physiology and longevity of the Brandt's bat Myotis brandtii.</title>
        <authorList>
            <person name="Seim I."/>
            <person name="Fang X."/>
            <person name="Xiong Z."/>
            <person name="Lobanov A.V."/>
            <person name="Huang Z."/>
            <person name="Ma S."/>
            <person name="Feng Y."/>
            <person name="Turanov A.A."/>
            <person name="Zhu Y."/>
            <person name="Lenz T.L."/>
            <person name="Gerashchenko M.V."/>
            <person name="Fan D."/>
            <person name="Hee Yim S."/>
            <person name="Yao X."/>
            <person name="Jordan D."/>
            <person name="Xiong Y."/>
            <person name="Ma Y."/>
            <person name="Lyapunov A.N."/>
            <person name="Chen G."/>
            <person name="Kulakova O.I."/>
            <person name="Sun Y."/>
            <person name="Lee S.G."/>
            <person name="Bronson R.T."/>
            <person name="Moskalev A.A."/>
            <person name="Sunyaev S.R."/>
            <person name="Zhang G."/>
            <person name="Krogh A."/>
            <person name="Wang J."/>
            <person name="Gladyshev V.N."/>
        </authorList>
    </citation>
    <scope>NUCLEOTIDE SEQUENCE [LARGE SCALE GENOMIC DNA]</scope>
</reference>
<keyword evidence="4" id="KW-0677">Repeat</keyword>
<dbReference type="GO" id="GO:0005886">
    <property type="term" value="C:plasma membrane"/>
    <property type="evidence" value="ECO:0007669"/>
    <property type="project" value="TreeGrafter"/>
</dbReference>
<evidence type="ECO:0000313" key="12">
    <source>
        <dbReference type="EMBL" id="EPQ16011.1"/>
    </source>
</evidence>
<evidence type="ECO:0000313" key="13">
    <source>
        <dbReference type="Proteomes" id="UP000052978"/>
    </source>
</evidence>
<proteinExistence type="inferred from homology"/>
<dbReference type="GO" id="GO:0007155">
    <property type="term" value="P:cell adhesion"/>
    <property type="evidence" value="ECO:0007669"/>
    <property type="project" value="UniProtKB-KW"/>
</dbReference>
<dbReference type="Gene3D" id="2.60.40.10">
    <property type="entry name" value="Immunoglobulins"/>
    <property type="match status" value="4"/>
</dbReference>
<keyword evidence="5" id="KW-0130">Cell adhesion</keyword>
<sequence>MWISWLNVIQCKVAGSNAGSPQKDPEYQLQVQDSVTVQAGLCVHVPCKVSYPWEGWNNSTPAYGYWYQKRETIEDVLVATNNQGKKITRKVKPPSPFDLSGDPGAGDCSLSISAVGPRHSGKYYFHLERGPVNHTYWDNPLTVTVTALTQTPDIHVKKLLEAGRLGHLVCSLPGACALLPAGTVSWDGAAALRLQALGSWASRYPEIVLKPRPQDHGTNLTCRVTFPGANVSSERTITLNVSYAPQNLTISISRGSHTELEHVGNGSALRVREGDSLRLLCVADSNPPATLSWAHGNRSLSPSQPQEPGVLELPRVEARHQGRFTCQAQHPRGSLRASLRLRLQNPPQLLGPSCSWKDQGLHCSCSSRAQPAPSLRWRLGAGLLEGNHGNASHVVNSSSEGPWTNSSLSLREGLREGLRLSCEARNVHGTQSASVLLLPGQGLLGAEATEKGVGKPALREAFVLGAVTGAGVVGLLGLCLVVFIVKTRRRGAPRAAAGEKDASSTGGPASSTRGPASLGGQRECRPGSQLDHPSPAAPPAAAAPASGEELELYYATLSFQGPRPGERPDQEATTSTTEYAEIKIHT</sequence>
<dbReference type="SMART" id="SM00409">
    <property type="entry name" value="IG"/>
    <property type="match status" value="2"/>
</dbReference>
<dbReference type="SMART" id="SM00408">
    <property type="entry name" value="IGc2"/>
    <property type="match status" value="1"/>
</dbReference>
<keyword evidence="6 10" id="KW-1133">Transmembrane helix</keyword>
<dbReference type="PROSITE" id="PS00290">
    <property type="entry name" value="IG_MHC"/>
    <property type="match status" value="1"/>
</dbReference>
<evidence type="ECO:0000256" key="6">
    <source>
        <dbReference type="ARBA" id="ARBA00022989"/>
    </source>
</evidence>
<dbReference type="GO" id="GO:0030246">
    <property type="term" value="F:carbohydrate binding"/>
    <property type="evidence" value="ECO:0007669"/>
    <property type="project" value="UniProtKB-KW"/>
</dbReference>
<dbReference type="GO" id="GO:0033691">
    <property type="term" value="F:sialic acid binding"/>
    <property type="evidence" value="ECO:0007669"/>
    <property type="project" value="TreeGrafter"/>
</dbReference>
<dbReference type="InterPro" id="IPR013106">
    <property type="entry name" value="Ig_V-set"/>
</dbReference>
<dbReference type="InterPro" id="IPR036179">
    <property type="entry name" value="Ig-like_dom_sf"/>
</dbReference>
<dbReference type="EMBL" id="KE164201">
    <property type="protein sequence ID" value="EPQ16011.1"/>
    <property type="molecule type" value="Genomic_DNA"/>
</dbReference>
<keyword evidence="2 10" id="KW-0812">Transmembrane</keyword>
<protein>
    <submittedName>
        <fullName evidence="12">Sialic acid-binding Ig-like lectin 5</fullName>
    </submittedName>
</protein>
<feature type="transmembrane region" description="Helical" evidence="10">
    <location>
        <begin position="461"/>
        <end position="485"/>
    </location>
</feature>
<evidence type="ECO:0000256" key="10">
    <source>
        <dbReference type="SAM" id="Phobius"/>
    </source>
</evidence>
<evidence type="ECO:0000256" key="3">
    <source>
        <dbReference type="ARBA" id="ARBA00022734"/>
    </source>
</evidence>
<dbReference type="Proteomes" id="UP000052978">
    <property type="component" value="Unassembled WGS sequence"/>
</dbReference>
<dbReference type="PANTHER" id="PTHR12035:SF42">
    <property type="entry name" value="IG-LIKE DOMAIN-CONTAINING PROTEIN"/>
    <property type="match status" value="1"/>
</dbReference>
<accession>S7NFH4</accession>
<dbReference type="InterPro" id="IPR007110">
    <property type="entry name" value="Ig-like_dom"/>
</dbReference>
<keyword evidence="13" id="KW-1185">Reference proteome</keyword>
<keyword evidence="3 12" id="KW-0430">Lectin</keyword>
<dbReference type="InterPro" id="IPR003006">
    <property type="entry name" value="Ig/MHC_CS"/>
</dbReference>
<dbReference type="Pfam" id="PF13895">
    <property type="entry name" value="Ig_2"/>
    <property type="match status" value="1"/>
</dbReference>
<dbReference type="InterPro" id="IPR003598">
    <property type="entry name" value="Ig_sub2"/>
</dbReference>
<dbReference type="eggNOG" id="ENOG502S41V">
    <property type="taxonomic scope" value="Eukaryota"/>
</dbReference>
<evidence type="ECO:0000256" key="4">
    <source>
        <dbReference type="ARBA" id="ARBA00022737"/>
    </source>
</evidence>
<evidence type="ECO:0000256" key="2">
    <source>
        <dbReference type="ARBA" id="ARBA00022692"/>
    </source>
</evidence>
<dbReference type="PROSITE" id="PS50835">
    <property type="entry name" value="IG_LIKE"/>
    <property type="match status" value="2"/>
</dbReference>
<evidence type="ECO:0000256" key="1">
    <source>
        <dbReference type="ARBA" id="ARBA00004479"/>
    </source>
</evidence>
<comment type="similarity">
    <text evidence="8">Belongs to the immunoglobulin superfamily. SIGLEC (sialic acid binding Ig-like lectin) family.</text>
</comment>
<feature type="region of interest" description="Disordered" evidence="9">
    <location>
        <begin position="559"/>
        <end position="586"/>
    </location>
</feature>